<feature type="transmembrane region" description="Helical" evidence="1">
    <location>
        <begin position="319"/>
        <end position="344"/>
    </location>
</feature>
<feature type="transmembrane region" description="Helical" evidence="1">
    <location>
        <begin position="274"/>
        <end position="299"/>
    </location>
</feature>
<feature type="transmembrane region" description="Helical" evidence="1">
    <location>
        <begin position="56"/>
        <end position="77"/>
    </location>
</feature>
<dbReference type="Gene3D" id="3.80.10.10">
    <property type="entry name" value="Ribonuclease Inhibitor"/>
    <property type="match status" value="1"/>
</dbReference>
<sequence length="817" mass="91348">MMRRHRVQDIAPTATTAPQMLHADVLDLIAALCCLYCILMSFMHLGLSIFPYMQRFFGFVNPIFTATTFAICGAVHLRGWWRIRARRWVVNRTAKHLRNISPLLISTLGRQQAMSTNDRSYNDRIRTLVRLQSASTVTASDLDVLREHLLRAKRAYEGQGVRGSAVVMLLIAKMKWFHARIVAETLYQKYFGPRGAFSRQGMHYEARLLVRECIVLPMQFFRGYNNSNHLSSPLTTTFGVVLGLHCIVVAPSFVSNLNLLPRNFPRARTRREHLVVTIVLFDLVLGVVLPLSLAVPVIYSLVTSPTIISDQNWDVYAISVIKAMLIMTFTDLIAAVAPMLLLYVTLQNVHASNVDTFLSSHVLVTATPPPKRKTSSVLKRMFTAFLHFVHGTLLSFYPPPSSSLSSSPTLGSKVTTQATTPPVVPQAWTSPPLEVPLLLAPEVVETPGDLPRSSQQVETISAFNIRCRYFVFAVYTCCSVVSGVVIAWIAVRSFVWTCGDVTMPAYVQCARHIRPWHVYPLWSQECHCQILEFDCSRVDTPIVDWIQLYGEMDGFLESTAAPFVNHLTFRNCPLHAPHRPSPHIARFTDLYFLQLAACGLDSTDVIDMDFSIFSKILYLSFTNNSFADISPSFQHIPPLCLGISFSFNDMHNATFPDWIGPAWANLTQLYFRQANLTVFPPAFVQLEWIGIIDLTSNSITSFPPLPTAWGFWSHLTELRLANNKLTSVPSELTSLPALQVLTLASNDLADCPAPTHSISTYTMEDNPCCTARSAACPVACHPACDERFRTSYYCILECATPACIQVAGSTCQHKTPV</sequence>
<dbReference type="RefSeq" id="XP_009823020.1">
    <property type="nucleotide sequence ID" value="XM_009824718.1"/>
</dbReference>
<evidence type="ECO:0000256" key="1">
    <source>
        <dbReference type="SAM" id="Phobius"/>
    </source>
</evidence>
<dbReference type="Pfam" id="PF13855">
    <property type="entry name" value="LRR_8"/>
    <property type="match status" value="1"/>
</dbReference>
<dbReference type="InterPro" id="IPR052595">
    <property type="entry name" value="LRRC69/RLP"/>
</dbReference>
<gene>
    <name evidence="2" type="ORF">H257_01485</name>
</gene>
<feature type="transmembrane region" description="Helical" evidence="1">
    <location>
        <begin position="28"/>
        <end position="50"/>
    </location>
</feature>
<dbReference type="VEuPathDB" id="FungiDB:H257_01485"/>
<organism evidence="2">
    <name type="scientific">Aphanomyces astaci</name>
    <name type="common">Crayfish plague agent</name>
    <dbReference type="NCBI Taxonomy" id="112090"/>
    <lineage>
        <taxon>Eukaryota</taxon>
        <taxon>Sar</taxon>
        <taxon>Stramenopiles</taxon>
        <taxon>Oomycota</taxon>
        <taxon>Saprolegniomycetes</taxon>
        <taxon>Saprolegniales</taxon>
        <taxon>Verrucalvaceae</taxon>
        <taxon>Aphanomyces</taxon>
    </lineage>
</organism>
<keyword evidence="1" id="KW-0472">Membrane</keyword>
<evidence type="ECO:0000313" key="2">
    <source>
        <dbReference type="EMBL" id="ETV88157.1"/>
    </source>
</evidence>
<feature type="transmembrane region" description="Helical" evidence="1">
    <location>
        <begin position="469"/>
        <end position="491"/>
    </location>
</feature>
<accession>W4H8D4</accession>
<name>W4H8D4_APHAT</name>
<dbReference type="GeneID" id="20803481"/>
<dbReference type="EMBL" id="KI913115">
    <property type="protein sequence ID" value="ETV88157.1"/>
    <property type="molecule type" value="Genomic_DNA"/>
</dbReference>
<dbReference type="SUPFAM" id="SSF52058">
    <property type="entry name" value="L domain-like"/>
    <property type="match status" value="1"/>
</dbReference>
<dbReference type="InterPro" id="IPR001611">
    <property type="entry name" value="Leu-rich_rpt"/>
</dbReference>
<dbReference type="PROSITE" id="PS51450">
    <property type="entry name" value="LRR"/>
    <property type="match status" value="1"/>
</dbReference>
<evidence type="ECO:0008006" key="3">
    <source>
        <dbReference type="Google" id="ProtNLM"/>
    </source>
</evidence>
<proteinExistence type="predicted"/>
<keyword evidence="1" id="KW-1133">Transmembrane helix</keyword>
<dbReference type="STRING" id="112090.W4H8D4"/>
<dbReference type="OrthoDB" id="40118at2759"/>
<dbReference type="InterPro" id="IPR032675">
    <property type="entry name" value="LRR_dom_sf"/>
</dbReference>
<dbReference type="PANTHER" id="PTHR48057">
    <property type="entry name" value="LEUCINE-RICH REPEAT SERINE/THREONINE-PROTEIN KINASE 1"/>
    <property type="match status" value="1"/>
</dbReference>
<feature type="transmembrane region" description="Helical" evidence="1">
    <location>
        <begin position="236"/>
        <end position="254"/>
    </location>
</feature>
<dbReference type="AlphaFoldDB" id="W4H8D4"/>
<reference evidence="2" key="1">
    <citation type="submission" date="2013-12" db="EMBL/GenBank/DDBJ databases">
        <title>The Genome Sequence of Aphanomyces astaci APO3.</title>
        <authorList>
            <consortium name="The Broad Institute Genomics Platform"/>
            <person name="Russ C."/>
            <person name="Tyler B."/>
            <person name="van West P."/>
            <person name="Dieguez-Uribeondo J."/>
            <person name="Young S.K."/>
            <person name="Zeng Q."/>
            <person name="Gargeya S."/>
            <person name="Fitzgerald M."/>
            <person name="Abouelleil A."/>
            <person name="Alvarado L."/>
            <person name="Chapman S.B."/>
            <person name="Gainer-Dewar J."/>
            <person name="Goldberg J."/>
            <person name="Griggs A."/>
            <person name="Gujja S."/>
            <person name="Hansen M."/>
            <person name="Howarth C."/>
            <person name="Imamovic A."/>
            <person name="Ireland A."/>
            <person name="Larimer J."/>
            <person name="McCowan C."/>
            <person name="Murphy C."/>
            <person name="Pearson M."/>
            <person name="Poon T.W."/>
            <person name="Priest M."/>
            <person name="Roberts A."/>
            <person name="Saif S."/>
            <person name="Shea T."/>
            <person name="Sykes S."/>
            <person name="Wortman J."/>
            <person name="Nusbaum C."/>
            <person name="Birren B."/>
        </authorList>
    </citation>
    <scope>NUCLEOTIDE SEQUENCE [LARGE SCALE GENOMIC DNA]</scope>
    <source>
        <strain evidence="2">APO3</strain>
    </source>
</reference>
<keyword evidence="1" id="KW-0812">Transmembrane</keyword>
<protein>
    <recommendedName>
        <fullName evidence="3">LNR domain-containing protein</fullName>
    </recommendedName>
</protein>